<evidence type="ECO:0000256" key="2">
    <source>
        <dbReference type="ARBA" id="ARBA00009575"/>
    </source>
</evidence>
<sequence length="188" mass="21008">MAQDENTTQPQPRGPPPGATAPPDHVGKPQVYEIFHGSKPEDRDGTVSRGPSEGQQQEHNQRPTISDGIKSIKSDDFLNVHQIPCARQGWMTGIGAGFVVGMGRYLTGARIPKAANWAAASFMAGSIIQFEVCRYQREEERKAMARVVEVMDRKQAEKKAKADEVARLRAEAREKAKQAEQKSWYKFW</sequence>
<dbReference type="HOGENOM" id="CLU_101495_0_1_1"/>
<keyword evidence="13" id="KW-1185">Reference proteome</keyword>
<dbReference type="InterPro" id="IPR022533">
    <property type="entry name" value="Cox20"/>
</dbReference>
<dbReference type="Pfam" id="PF12597">
    <property type="entry name" value="Cox20"/>
    <property type="match status" value="1"/>
</dbReference>
<evidence type="ECO:0000256" key="9">
    <source>
        <dbReference type="PIRNR" id="PIRNR007871"/>
    </source>
</evidence>
<evidence type="ECO:0000256" key="5">
    <source>
        <dbReference type="ARBA" id="ARBA00022792"/>
    </source>
</evidence>
<dbReference type="OrthoDB" id="14603at2759"/>
<evidence type="ECO:0000256" key="1">
    <source>
        <dbReference type="ARBA" id="ARBA00004273"/>
    </source>
</evidence>
<feature type="coiled-coil region" evidence="10">
    <location>
        <begin position="151"/>
        <end position="182"/>
    </location>
</feature>
<dbReference type="PANTHER" id="PTHR31586">
    <property type="entry name" value="CYTOCHROME C OXIDASE PROTEIN 20"/>
    <property type="match status" value="1"/>
</dbReference>
<evidence type="ECO:0000256" key="6">
    <source>
        <dbReference type="ARBA" id="ARBA00022989"/>
    </source>
</evidence>
<keyword evidence="4" id="KW-0812">Transmembrane</keyword>
<evidence type="ECO:0000256" key="7">
    <source>
        <dbReference type="ARBA" id="ARBA00023128"/>
    </source>
</evidence>
<comment type="function">
    <text evidence="9">Involved in the assembly of the cytochrome c oxidase complex.</text>
</comment>
<keyword evidence="5 9" id="KW-0999">Mitochondrion inner membrane</keyword>
<dbReference type="Proteomes" id="UP000030651">
    <property type="component" value="Unassembled WGS sequence"/>
</dbReference>
<dbReference type="InParanoid" id="W3XJ70"/>
<dbReference type="PRINTS" id="PR02049">
    <property type="entry name" value="PROTEINF36A"/>
</dbReference>
<accession>W3XJ70</accession>
<gene>
    <name evidence="12" type="ORF">PFICI_03266</name>
</gene>
<organism evidence="12 13">
    <name type="scientific">Pestalotiopsis fici (strain W106-1 / CGMCC3.15140)</name>
    <dbReference type="NCBI Taxonomy" id="1229662"/>
    <lineage>
        <taxon>Eukaryota</taxon>
        <taxon>Fungi</taxon>
        <taxon>Dikarya</taxon>
        <taxon>Ascomycota</taxon>
        <taxon>Pezizomycotina</taxon>
        <taxon>Sordariomycetes</taxon>
        <taxon>Xylariomycetidae</taxon>
        <taxon>Amphisphaeriales</taxon>
        <taxon>Sporocadaceae</taxon>
        <taxon>Pestalotiopsis</taxon>
    </lineage>
</organism>
<dbReference type="RefSeq" id="XP_007830038.1">
    <property type="nucleotide sequence ID" value="XM_007831847.1"/>
</dbReference>
<comment type="similarity">
    <text evidence="2 9">Belongs to the COX20 family.</text>
</comment>
<dbReference type="PANTHER" id="PTHR31586:SF1">
    <property type="entry name" value="CYTOCHROME C OXIDASE ASSEMBLY PROTEIN COX20, MITOCHONDRIAL"/>
    <property type="match status" value="1"/>
</dbReference>
<feature type="region of interest" description="Disordered" evidence="11">
    <location>
        <begin position="1"/>
        <end position="69"/>
    </location>
</feature>
<evidence type="ECO:0000256" key="11">
    <source>
        <dbReference type="SAM" id="MobiDB-lite"/>
    </source>
</evidence>
<dbReference type="FunCoup" id="W3XJ70">
    <property type="interactions" value="207"/>
</dbReference>
<dbReference type="eggNOG" id="ENOG502S3BD">
    <property type="taxonomic scope" value="Eukaryota"/>
</dbReference>
<dbReference type="OMA" id="NWAVGMF"/>
<evidence type="ECO:0000313" key="12">
    <source>
        <dbReference type="EMBL" id="ETS85241.1"/>
    </source>
</evidence>
<protein>
    <recommendedName>
        <fullName evidence="3 9">Cytochrome c oxidase assembly protein COX20, mitochondrial</fullName>
    </recommendedName>
</protein>
<dbReference type="GO" id="GO:0033617">
    <property type="term" value="P:mitochondrial respiratory chain complex IV assembly"/>
    <property type="evidence" value="ECO:0007669"/>
    <property type="project" value="InterPro"/>
</dbReference>
<dbReference type="KEGG" id="pfy:PFICI_03266"/>
<name>W3XJ70_PESFW</name>
<keyword evidence="6" id="KW-1133">Transmembrane helix</keyword>
<keyword evidence="7 9" id="KW-0496">Mitochondrion</keyword>
<keyword evidence="10" id="KW-0175">Coiled coil</keyword>
<dbReference type="AlphaFoldDB" id="W3XJ70"/>
<feature type="compositionally biased region" description="Basic and acidic residues" evidence="11">
    <location>
        <begin position="36"/>
        <end position="46"/>
    </location>
</feature>
<reference evidence="13" key="1">
    <citation type="journal article" date="2015" name="BMC Genomics">
        <title>Genomic and transcriptomic analysis of the endophytic fungus Pestalotiopsis fici reveals its lifestyle and high potential for synthesis of natural products.</title>
        <authorList>
            <person name="Wang X."/>
            <person name="Zhang X."/>
            <person name="Liu L."/>
            <person name="Xiang M."/>
            <person name="Wang W."/>
            <person name="Sun X."/>
            <person name="Che Y."/>
            <person name="Guo L."/>
            <person name="Liu G."/>
            <person name="Guo L."/>
            <person name="Wang C."/>
            <person name="Yin W.B."/>
            <person name="Stadler M."/>
            <person name="Zhang X."/>
            <person name="Liu X."/>
        </authorList>
    </citation>
    <scope>NUCLEOTIDE SEQUENCE [LARGE SCALE GENOMIC DNA]</scope>
    <source>
        <strain evidence="13">W106-1 / CGMCC3.15140</strain>
    </source>
</reference>
<feature type="compositionally biased region" description="Polar residues" evidence="11">
    <location>
        <begin position="53"/>
        <end position="64"/>
    </location>
</feature>
<dbReference type="PIRSF" id="PIRSF007871">
    <property type="entry name" value="Cox20"/>
    <property type="match status" value="1"/>
</dbReference>
<dbReference type="EMBL" id="KI912110">
    <property type="protein sequence ID" value="ETS85241.1"/>
    <property type="molecule type" value="Genomic_DNA"/>
</dbReference>
<keyword evidence="8 9" id="KW-0472">Membrane</keyword>
<evidence type="ECO:0000256" key="3">
    <source>
        <dbReference type="ARBA" id="ARBA00017689"/>
    </source>
</evidence>
<proteinExistence type="inferred from homology"/>
<dbReference type="GeneID" id="19268279"/>
<evidence type="ECO:0000256" key="4">
    <source>
        <dbReference type="ARBA" id="ARBA00022692"/>
    </source>
</evidence>
<evidence type="ECO:0000256" key="8">
    <source>
        <dbReference type="ARBA" id="ARBA00023136"/>
    </source>
</evidence>
<dbReference type="GO" id="GO:0005743">
    <property type="term" value="C:mitochondrial inner membrane"/>
    <property type="evidence" value="ECO:0007669"/>
    <property type="project" value="UniProtKB-SubCell"/>
</dbReference>
<evidence type="ECO:0000313" key="13">
    <source>
        <dbReference type="Proteomes" id="UP000030651"/>
    </source>
</evidence>
<comment type="subcellular location">
    <subcellularLocation>
        <location evidence="1 9">Mitochondrion inner membrane</location>
    </subcellularLocation>
</comment>
<evidence type="ECO:0000256" key="10">
    <source>
        <dbReference type="SAM" id="Coils"/>
    </source>
</evidence>